<gene>
    <name evidence="3" type="ORF">BD324DRAFT_648546</name>
</gene>
<evidence type="ECO:0000313" key="4">
    <source>
        <dbReference type="Proteomes" id="UP000193218"/>
    </source>
</evidence>
<dbReference type="PANTHER" id="PTHR43591:SF24">
    <property type="entry name" value="2-METHOXY-6-POLYPRENYL-1,4-BENZOQUINOL METHYLASE, MITOCHONDRIAL"/>
    <property type="match status" value="1"/>
</dbReference>
<dbReference type="GO" id="GO:0008168">
    <property type="term" value="F:methyltransferase activity"/>
    <property type="evidence" value="ECO:0007669"/>
    <property type="project" value="TreeGrafter"/>
</dbReference>
<feature type="compositionally biased region" description="Polar residues" evidence="1">
    <location>
        <begin position="40"/>
        <end position="60"/>
    </location>
</feature>
<dbReference type="InterPro" id="IPR029063">
    <property type="entry name" value="SAM-dependent_MTases_sf"/>
</dbReference>
<dbReference type="STRING" id="4999.A0A1Y1UPF9"/>
<dbReference type="Pfam" id="PF13649">
    <property type="entry name" value="Methyltransf_25"/>
    <property type="match status" value="1"/>
</dbReference>
<evidence type="ECO:0000259" key="2">
    <source>
        <dbReference type="Pfam" id="PF13649"/>
    </source>
</evidence>
<dbReference type="CDD" id="cd02440">
    <property type="entry name" value="AdoMet_MTases"/>
    <property type="match status" value="1"/>
</dbReference>
<evidence type="ECO:0000313" key="3">
    <source>
        <dbReference type="EMBL" id="ORX39928.1"/>
    </source>
</evidence>
<dbReference type="OrthoDB" id="2013972at2759"/>
<dbReference type="AlphaFoldDB" id="A0A1Y1UPF9"/>
<dbReference type="GeneID" id="33559663"/>
<comment type="caution">
    <text evidence="3">The sequence shown here is derived from an EMBL/GenBank/DDBJ whole genome shotgun (WGS) entry which is preliminary data.</text>
</comment>
<evidence type="ECO:0000256" key="1">
    <source>
        <dbReference type="SAM" id="MobiDB-lite"/>
    </source>
</evidence>
<dbReference type="SUPFAM" id="SSF53335">
    <property type="entry name" value="S-adenosyl-L-methionine-dependent methyltransferases"/>
    <property type="match status" value="1"/>
</dbReference>
<proteinExistence type="predicted"/>
<dbReference type="Gene3D" id="3.40.50.150">
    <property type="entry name" value="Vaccinia Virus protein VP39"/>
    <property type="match status" value="1"/>
</dbReference>
<organism evidence="3 4">
    <name type="scientific">Kockovaella imperatae</name>
    <dbReference type="NCBI Taxonomy" id="4999"/>
    <lineage>
        <taxon>Eukaryota</taxon>
        <taxon>Fungi</taxon>
        <taxon>Dikarya</taxon>
        <taxon>Basidiomycota</taxon>
        <taxon>Agaricomycotina</taxon>
        <taxon>Tremellomycetes</taxon>
        <taxon>Tremellales</taxon>
        <taxon>Cuniculitremaceae</taxon>
        <taxon>Kockovaella</taxon>
    </lineage>
</organism>
<dbReference type="RefSeq" id="XP_021873713.1">
    <property type="nucleotide sequence ID" value="XM_022017854.1"/>
</dbReference>
<keyword evidence="4" id="KW-1185">Reference proteome</keyword>
<feature type="region of interest" description="Disordered" evidence="1">
    <location>
        <begin position="1"/>
        <end position="76"/>
    </location>
</feature>
<dbReference type="InterPro" id="IPR041698">
    <property type="entry name" value="Methyltransf_25"/>
</dbReference>
<feature type="compositionally biased region" description="Basic and acidic residues" evidence="1">
    <location>
        <begin position="9"/>
        <end position="18"/>
    </location>
</feature>
<feature type="domain" description="Methyltransferase" evidence="2">
    <location>
        <begin position="212"/>
        <end position="308"/>
    </location>
</feature>
<reference evidence="3 4" key="1">
    <citation type="submission" date="2017-03" db="EMBL/GenBank/DDBJ databases">
        <title>Widespread Adenine N6-methylation of Active Genes in Fungi.</title>
        <authorList>
            <consortium name="DOE Joint Genome Institute"/>
            <person name="Mondo S.J."/>
            <person name="Dannebaum R.O."/>
            <person name="Kuo R.C."/>
            <person name="Louie K.B."/>
            <person name="Bewick A.J."/>
            <person name="Labutti K."/>
            <person name="Haridas S."/>
            <person name="Kuo A."/>
            <person name="Salamov A."/>
            <person name="Ahrendt S.R."/>
            <person name="Lau R."/>
            <person name="Bowen B.P."/>
            <person name="Lipzen A."/>
            <person name="Sullivan W."/>
            <person name="Andreopoulos W.B."/>
            <person name="Clum A."/>
            <person name="Lindquist E."/>
            <person name="Daum C."/>
            <person name="Northen T.R."/>
            <person name="Ramamoorthy G."/>
            <person name="Schmitz R.J."/>
            <person name="Gryganskyi A."/>
            <person name="Culley D."/>
            <person name="Magnuson J."/>
            <person name="James T.Y."/>
            <person name="O'Malley M.A."/>
            <person name="Stajich J.E."/>
            <person name="Spatafora J.W."/>
            <person name="Visel A."/>
            <person name="Grigoriev I.V."/>
        </authorList>
    </citation>
    <scope>NUCLEOTIDE SEQUENCE [LARGE SCALE GENOMIC DNA]</scope>
    <source>
        <strain evidence="3 4">NRRL Y-17943</strain>
    </source>
</reference>
<accession>A0A1Y1UPF9</accession>
<dbReference type="EMBL" id="NBSH01000002">
    <property type="protein sequence ID" value="ORX39928.1"/>
    <property type="molecule type" value="Genomic_DNA"/>
</dbReference>
<name>A0A1Y1UPF9_9TREE</name>
<dbReference type="Proteomes" id="UP000193218">
    <property type="component" value="Unassembled WGS sequence"/>
</dbReference>
<protein>
    <recommendedName>
        <fullName evidence="2">Methyltransferase domain-containing protein</fullName>
    </recommendedName>
</protein>
<dbReference type="PANTHER" id="PTHR43591">
    <property type="entry name" value="METHYLTRANSFERASE"/>
    <property type="match status" value="1"/>
</dbReference>
<dbReference type="InParanoid" id="A0A1Y1UPF9"/>
<sequence length="435" mass="46401">MHGRLGTSLDEKRDKVHDPYVSAAPSRPPPSQASPRVDTRTTISSAQDETLYASSLQSTVSSGAGSGSGPGPRSRTNRERVLGLVQQDDTTALATGSKLFLPPNVAEILPCGKQFAAWQTTVPATEPNCEISKGGGEVNHGGNNGGGGDGGVGGVGGTWQGTKKVTHSLYRGVYRVGWEREVLDLEARMHESLAELVGGHTFARPDTSPKTVLDLGTGSGHWCISQASVWTEADFIGVDVVPCQQALTGRLSSLAHRITWSQADFLTSLPYDAGVFDYVHIRFVGLGVPEPKWGDLLEEATRVLAKGGTLEIVEMAYTLGTTSHPSLINSFASLLLADLIQPFPSHPIKFYLPTIGMSPTPCFEQSWDHAPGAIGDAVMTWVRSALDYKGTALVKDRGNERLLGALSKADEDKWVRADDMPSGGASLTAWAIIKR</sequence>